<reference evidence="2 3" key="1">
    <citation type="submission" date="2024-12" db="EMBL/GenBank/DDBJ databases">
        <authorList>
            <person name="Hu S."/>
        </authorList>
    </citation>
    <scope>NUCLEOTIDE SEQUENCE [LARGE SCALE GENOMIC DNA]</scope>
    <source>
        <strain evidence="2 3">THG-T11</strain>
    </source>
</reference>
<proteinExistence type="predicted"/>
<dbReference type="Gene3D" id="3.10.20.10">
    <property type="match status" value="2"/>
</dbReference>
<evidence type="ECO:0000313" key="3">
    <source>
        <dbReference type="Proteomes" id="UP001517247"/>
    </source>
</evidence>
<sequence length="193" mass="21782">MEQQITAPKLYMVLLGSKAAGRNVEQHDFFFGVANSLAELVPQLHAFWPEAGKSLHIDGWREVTSVDGYKVEVYLKGDDEVLPEQRLFFINLGGYTEGRLEEQHYTLLSVCADKAEATQRAKKAAFFKQASVAGVKGANAHIDEKYGIDVDDIHRIEDIWHPQVVENYGIRLVPAENLPADEVHLGYFRLDRI</sequence>
<name>A0ABW9J8S6_9SPHI</name>
<dbReference type="InterPro" id="IPR011440">
    <property type="entry name" value="DUF1543"/>
</dbReference>
<dbReference type="Proteomes" id="UP001517247">
    <property type="component" value="Unassembled WGS sequence"/>
</dbReference>
<gene>
    <name evidence="2" type="ORF">E6A44_015335</name>
</gene>
<organism evidence="2 3">
    <name type="scientific">Pedobacter ureilyticus</name>
    <dbReference type="NCBI Taxonomy" id="1393051"/>
    <lineage>
        <taxon>Bacteria</taxon>
        <taxon>Pseudomonadati</taxon>
        <taxon>Bacteroidota</taxon>
        <taxon>Sphingobacteriia</taxon>
        <taxon>Sphingobacteriales</taxon>
        <taxon>Sphingobacteriaceae</taxon>
        <taxon>Pedobacter</taxon>
    </lineage>
</organism>
<dbReference type="EMBL" id="SSHJ02000008">
    <property type="protein sequence ID" value="MFN0256961.1"/>
    <property type="molecule type" value="Genomic_DNA"/>
</dbReference>
<keyword evidence="3" id="KW-1185">Reference proteome</keyword>
<accession>A0ABW9J8S6</accession>
<protein>
    <submittedName>
        <fullName evidence="2">DUF1543 domain-containing protein</fullName>
    </submittedName>
</protein>
<evidence type="ECO:0000313" key="2">
    <source>
        <dbReference type="EMBL" id="MFN0256961.1"/>
    </source>
</evidence>
<dbReference type="Pfam" id="PF07566">
    <property type="entry name" value="DUF1543"/>
    <property type="match status" value="1"/>
</dbReference>
<comment type="caution">
    <text evidence="2">The sequence shown here is derived from an EMBL/GenBank/DDBJ whole genome shotgun (WGS) entry which is preliminary data.</text>
</comment>
<evidence type="ECO:0000259" key="1">
    <source>
        <dbReference type="Pfam" id="PF07566"/>
    </source>
</evidence>
<feature type="domain" description="DUF1543" evidence="1">
    <location>
        <begin position="22"/>
        <end position="73"/>
    </location>
</feature>